<dbReference type="EMBL" id="PDEP01000017">
    <property type="protein sequence ID" value="PEN05043.1"/>
    <property type="molecule type" value="Genomic_DNA"/>
</dbReference>
<evidence type="ECO:0000313" key="1">
    <source>
        <dbReference type="EMBL" id="PEN05043.1"/>
    </source>
</evidence>
<dbReference type="AlphaFoldDB" id="A0A2H3P3X2"/>
<organism evidence="1 2">
    <name type="scientific">Longimonas halophila</name>
    <dbReference type="NCBI Taxonomy" id="1469170"/>
    <lineage>
        <taxon>Bacteria</taxon>
        <taxon>Pseudomonadati</taxon>
        <taxon>Rhodothermota</taxon>
        <taxon>Rhodothermia</taxon>
        <taxon>Rhodothermales</taxon>
        <taxon>Salisaetaceae</taxon>
        <taxon>Longimonas</taxon>
    </lineage>
</organism>
<evidence type="ECO:0000313" key="2">
    <source>
        <dbReference type="Proteomes" id="UP000221024"/>
    </source>
</evidence>
<proteinExistence type="predicted"/>
<accession>A0A2H3P3X2</accession>
<protein>
    <submittedName>
        <fullName evidence="1">Uncharacterized protein</fullName>
    </submittedName>
</protein>
<sequence length="166" mass="19377">MLKPLEEFYCDTCDQLINSPSEGMVEWIEATGEPAHSFNIVHHVPHSPRVDPNVPRSVEPRPQGCYQHHDKSHRSDVGLSNFTGEKGLVMLLHFIDIGPYHAPNYDGVSFENGREFTELFRRVQLPYYEEARRHWDKAKRDGFFDGSNEMWIYQPDVLKDVVKRYT</sequence>
<reference evidence="1 2" key="1">
    <citation type="submission" date="2017-10" db="EMBL/GenBank/DDBJ databases">
        <title>Draft genome of Longimonas halophila.</title>
        <authorList>
            <person name="Goh K.M."/>
            <person name="Shamsir M.S."/>
            <person name="Lim S.W."/>
        </authorList>
    </citation>
    <scope>NUCLEOTIDE SEQUENCE [LARGE SCALE GENOMIC DNA]</scope>
    <source>
        <strain evidence="1 2">KCTC 42399</strain>
    </source>
</reference>
<dbReference type="OrthoDB" id="1494490at2"/>
<comment type="caution">
    <text evidence="1">The sequence shown here is derived from an EMBL/GenBank/DDBJ whole genome shotgun (WGS) entry which is preliminary data.</text>
</comment>
<gene>
    <name evidence="1" type="ORF">CRI93_14105</name>
</gene>
<dbReference type="Proteomes" id="UP000221024">
    <property type="component" value="Unassembled WGS sequence"/>
</dbReference>
<keyword evidence="2" id="KW-1185">Reference proteome</keyword>
<name>A0A2H3P3X2_9BACT</name>